<feature type="chain" id="PRO_5038443574" description="PLAT domain-containing protein" evidence="2">
    <location>
        <begin position="32"/>
        <end position="185"/>
    </location>
</feature>
<dbReference type="AlphaFoldDB" id="A0A3L7ATW2"/>
<keyword evidence="2" id="KW-0732">Signal</keyword>
<evidence type="ECO:0000313" key="4">
    <source>
        <dbReference type="Proteomes" id="UP000269438"/>
    </source>
</evidence>
<evidence type="ECO:0000256" key="1">
    <source>
        <dbReference type="SAM" id="MobiDB-lite"/>
    </source>
</evidence>
<evidence type="ECO:0008006" key="5">
    <source>
        <dbReference type="Google" id="ProtNLM"/>
    </source>
</evidence>
<accession>A0A3L7ATW2</accession>
<reference evidence="3 4" key="1">
    <citation type="submission" date="2018-10" db="EMBL/GenBank/DDBJ databases">
        <authorList>
            <person name="Li J."/>
        </authorList>
    </citation>
    <scope>NUCLEOTIDE SEQUENCE [LARGE SCALE GENOMIC DNA]</scope>
    <source>
        <strain evidence="3 4">JCM 11654</strain>
    </source>
</reference>
<feature type="compositionally biased region" description="Basic and acidic residues" evidence="1">
    <location>
        <begin position="59"/>
        <end position="75"/>
    </location>
</feature>
<sequence>MKKSRDSARRVLRAAPMLVVAGLALAGCAVAGPDVAAGPSSTASQRVAPPTGSAAETGGHGEDRRDRDRESPQRHVEIRVTGDASSALIRDFTVLESENRRHLDHDVREAENAAAATEHELPWSTEFDLTLDANGDYQKVIVWAQNTAGNLGEVRCEIYVDGERKSHHDEDGTDSVVCDKKLDLD</sequence>
<name>A0A3L7ATW2_9MICO</name>
<dbReference type="InterPro" id="IPR038468">
    <property type="entry name" value="MmpS_C"/>
</dbReference>
<dbReference type="Proteomes" id="UP000269438">
    <property type="component" value="Unassembled WGS sequence"/>
</dbReference>
<dbReference type="RefSeq" id="WP_121687532.1">
    <property type="nucleotide sequence ID" value="NZ_RCUY01000002.1"/>
</dbReference>
<dbReference type="EMBL" id="RCUY01000002">
    <property type="protein sequence ID" value="RLP83907.1"/>
    <property type="molecule type" value="Genomic_DNA"/>
</dbReference>
<dbReference type="OrthoDB" id="4979449at2"/>
<proteinExistence type="predicted"/>
<gene>
    <name evidence="3" type="ORF">D9V34_03620</name>
</gene>
<protein>
    <recommendedName>
        <fullName evidence="5">PLAT domain-containing protein</fullName>
    </recommendedName>
</protein>
<keyword evidence="4" id="KW-1185">Reference proteome</keyword>
<organism evidence="3 4">
    <name type="scientific">Mycetocola lacteus</name>
    <dbReference type="NCBI Taxonomy" id="76637"/>
    <lineage>
        <taxon>Bacteria</taxon>
        <taxon>Bacillati</taxon>
        <taxon>Actinomycetota</taxon>
        <taxon>Actinomycetes</taxon>
        <taxon>Micrococcales</taxon>
        <taxon>Microbacteriaceae</taxon>
        <taxon>Mycetocola</taxon>
    </lineage>
</organism>
<feature type="region of interest" description="Disordered" evidence="1">
    <location>
        <begin position="32"/>
        <end position="75"/>
    </location>
</feature>
<dbReference type="PROSITE" id="PS51257">
    <property type="entry name" value="PROKAR_LIPOPROTEIN"/>
    <property type="match status" value="1"/>
</dbReference>
<comment type="caution">
    <text evidence="3">The sequence shown here is derived from an EMBL/GenBank/DDBJ whole genome shotgun (WGS) entry which is preliminary data.</text>
</comment>
<dbReference type="Gene3D" id="2.60.40.2880">
    <property type="entry name" value="MmpS1-5, C-terminal soluble domain"/>
    <property type="match status" value="1"/>
</dbReference>
<evidence type="ECO:0000313" key="3">
    <source>
        <dbReference type="EMBL" id="RLP83907.1"/>
    </source>
</evidence>
<evidence type="ECO:0000256" key="2">
    <source>
        <dbReference type="SAM" id="SignalP"/>
    </source>
</evidence>
<feature type="signal peptide" evidence="2">
    <location>
        <begin position="1"/>
        <end position="31"/>
    </location>
</feature>